<accession>A0A8H5BPK7</accession>
<feature type="domain" description="Enoyl reductase (ER)" evidence="1">
    <location>
        <begin position="334"/>
        <end position="620"/>
    </location>
</feature>
<dbReference type="InterPro" id="IPR013154">
    <property type="entry name" value="ADH-like_N"/>
</dbReference>
<dbReference type="SUPFAM" id="SSF51735">
    <property type="entry name" value="NAD(P)-binding Rossmann-fold domains"/>
    <property type="match status" value="2"/>
</dbReference>
<gene>
    <name evidence="2" type="ORF">D9619_004350</name>
</gene>
<dbReference type="InterPro" id="IPR020843">
    <property type="entry name" value="ER"/>
</dbReference>
<dbReference type="InterPro" id="IPR011032">
    <property type="entry name" value="GroES-like_sf"/>
</dbReference>
<name>A0A8H5BPK7_9AGAR</name>
<comment type="caution">
    <text evidence="2">The sequence shown here is derived from an EMBL/GenBank/DDBJ whole genome shotgun (WGS) entry which is preliminary data.</text>
</comment>
<protein>
    <recommendedName>
        <fullName evidence="1">Enoyl reductase (ER) domain-containing protein</fullName>
    </recommendedName>
</protein>
<dbReference type="Pfam" id="PF00107">
    <property type="entry name" value="ADH_zinc_N"/>
    <property type="match status" value="2"/>
</dbReference>
<reference evidence="2 3" key="1">
    <citation type="journal article" date="2020" name="ISME J.">
        <title>Uncovering the hidden diversity of litter-decomposition mechanisms in mushroom-forming fungi.</title>
        <authorList>
            <person name="Floudas D."/>
            <person name="Bentzer J."/>
            <person name="Ahren D."/>
            <person name="Johansson T."/>
            <person name="Persson P."/>
            <person name="Tunlid A."/>
        </authorList>
    </citation>
    <scope>NUCLEOTIDE SEQUENCE [LARGE SCALE GENOMIC DNA]</scope>
    <source>
        <strain evidence="2 3">CBS 101986</strain>
    </source>
</reference>
<dbReference type="OrthoDB" id="3233595at2759"/>
<dbReference type="InterPro" id="IPR036291">
    <property type="entry name" value="NAD(P)-bd_dom_sf"/>
</dbReference>
<dbReference type="InterPro" id="IPR013149">
    <property type="entry name" value="ADH-like_C"/>
</dbReference>
<dbReference type="PANTHER" id="PTHR45348:SF2">
    <property type="entry name" value="ZINC-TYPE ALCOHOL DEHYDROGENASE-LIKE PROTEIN C2E1P3.01"/>
    <property type="match status" value="1"/>
</dbReference>
<dbReference type="CDD" id="cd08249">
    <property type="entry name" value="enoyl_reductase_like"/>
    <property type="match status" value="2"/>
</dbReference>
<dbReference type="SMART" id="SM00829">
    <property type="entry name" value="PKS_ER"/>
    <property type="match status" value="1"/>
</dbReference>
<dbReference type="PANTHER" id="PTHR45348">
    <property type="entry name" value="HYPOTHETICAL OXIDOREDUCTASE (EUROFUNG)"/>
    <property type="match status" value="1"/>
</dbReference>
<dbReference type="GO" id="GO:0016651">
    <property type="term" value="F:oxidoreductase activity, acting on NAD(P)H"/>
    <property type="evidence" value="ECO:0007669"/>
    <property type="project" value="InterPro"/>
</dbReference>
<evidence type="ECO:0000313" key="2">
    <source>
        <dbReference type="EMBL" id="KAF5326904.1"/>
    </source>
</evidence>
<sequence>MCLNFMLDTILAMAPSTQKAFYLNKKFGDYVVGDFAVPKPGSGEVLVKVHSAGLNPLDWKIKPWGIFYEKDSDFPVVLGCDIAGEVIELGNGVTDFMVGDRVFTQAELLKGHGGFQQYTLAFVSTLSKIPDNLSFDEAATIGGALTAPLVGLYREPSVGFGLKAPFTSATQGIYHGTPIVVLGGASSVGQNAKLSGLNPIIATASLSNAEYLKSLGATHVFDRKLSAEELKAQINAVTDTPIRHVYDSVSIKSTQEIGFSILDNGGSLALVLPATVTSTEAKTVFMVNGWPRKPDNLPLTELFYHDIVKGFFENGILKMALTSQKALFPTKKHGDIIVDEAPVPKPGRGEVLVKVLAAALNPVDWKVQKLGILVGDYPTILGNDLAGVVEEVGEGVGDRWRAGDRVFTQAQPHIPDNISWDEGATLGATLSTAYVGLYQSAPDDLGLNPPISAEARGIYAGTPIAVLGASGSVGQNVIQLAKLSGFSPIIATASPANYEHLKLLGATHIFDRRLSSVDLKQAISTIYGNAGLEYVFDAASAPATQEIGYSLLDVGGDSKAEGKTGLLGQMAVILDPAVTSPVDRKPLRRVIGMLRTPRNRELLEVLYKTQISAWLESGVIKWKSFLVDSRAFQKGYSDFTRTKYHVESWWLIRTTNR</sequence>
<keyword evidence="3" id="KW-1185">Reference proteome</keyword>
<dbReference type="Gene3D" id="3.90.180.10">
    <property type="entry name" value="Medium-chain alcohol dehydrogenases, catalytic domain"/>
    <property type="match status" value="2"/>
</dbReference>
<dbReference type="SUPFAM" id="SSF50129">
    <property type="entry name" value="GroES-like"/>
    <property type="match status" value="2"/>
</dbReference>
<dbReference type="InterPro" id="IPR047122">
    <property type="entry name" value="Trans-enoyl_RdTase-like"/>
</dbReference>
<dbReference type="Proteomes" id="UP000567179">
    <property type="component" value="Unassembled WGS sequence"/>
</dbReference>
<dbReference type="EMBL" id="JAACJJ010000014">
    <property type="protein sequence ID" value="KAF5326904.1"/>
    <property type="molecule type" value="Genomic_DNA"/>
</dbReference>
<evidence type="ECO:0000313" key="3">
    <source>
        <dbReference type="Proteomes" id="UP000567179"/>
    </source>
</evidence>
<dbReference type="AlphaFoldDB" id="A0A8H5BPK7"/>
<dbReference type="Gene3D" id="3.40.50.720">
    <property type="entry name" value="NAD(P)-binding Rossmann-like Domain"/>
    <property type="match status" value="2"/>
</dbReference>
<proteinExistence type="predicted"/>
<dbReference type="Pfam" id="PF08240">
    <property type="entry name" value="ADH_N"/>
    <property type="match status" value="2"/>
</dbReference>
<organism evidence="2 3">
    <name type="scientific">Psilocybe cf. subviscida</name>
    <dbReference type="NCBI Taxonomy" id="2480587"/>
    <lineage>
        <taxon>Eukaryota</taxon>
        <taxon>Fungi</taxon>
        <taxon>Dikarya</taxon>
        <taxon>Basidiomycota</taxon>
        <taxon>Agaricomycotina</taxon>
        <taxon>Agaricomycetes</taxon>
        <taxon>Agaricomycetidae</taxon>
        <taxon>Agaricales</taxon>
        <taxon>Agaricineae</taxon>
        <taxon>Strophariaceae</taxon>
        <taxon>Psilocybe</taxon>
    </lineage>
</organism>
<evidence type="ECO:0000259" key="1">
    <source>
        <dbReference type="SMART" id="SM00829"/>
    </source>
</evidence>